<protein>
    <recommendedName>
        <fullName evidence="4">DUF1648 domain-containing protein</fullName>
    </recommendedName>
</protein>
<comment type="caution">
    <text evidence="2">The sequence shown here is derived from an EMBL/GenBank/DDBJ whole genome shotgun (WGS) entry which is preliminary data.</text>
</comment>
<feature type="transmembrane region" description="Helical" evidence="1">
    <location>
        <begin position="86"/>
        <end position="106"/>
    </location>
</feature>
<dbReference type="Proteomes" id="UP001501218">
    <property type="component" value="Unassembled WGS sequence"/>
</dbReference>
<keyword evidence="1" id="KW-1133">Transmembrane helix</keyword>
<evidence type="ECO:0000256" key="1">
    <source>
        <dbReference type="SAM" id="Phobius"/>
    </source>
</evidence>
<accession>A0ABN3GBH5</accession>
<feature type="transmembrane region" description="Helical" evidence="1">
    <location>
        <begin position="61"/>
        <end position="79"/>
    </location>
</feature>
<organism evidence="2 3">
    <name type="scientific">Saccharopolyspora halophila</name>
    <dbReference type="NCBI Taxonomy" id="405551"/>
    <lineage>
        <taxon>Bacteria</taxon>
        <taxon>Bacillati</taxon>
        <taxon>Actinomycetota</taxon>
        <taxon>Actinomycetes</taxon>
        <taxon>Pseudonocardiales</taxon>
        <taxon>Pseudonocardiaceae</taxon>
        <taxon>Saccharopolyspora</taxon>
    </lineage>
</organism>
<evidence type="ECO:0000313" key="3">
    <source>
        <dbReference type="Proteomes" id="UP001501218"/>
    </source>
</evidence>
<proteinExistence type="predicted"/>
<name>A0ABN3GBH5_9PSEU</name>
<feature type="transmembrane region" description="Helical" evidence="1">
    <location>
        <begin position="7"/>
        <end position="29"/>
    </location>
</feature>
<evidence type="ECO:0008006" key="4">
    <source>
        <dbReference type="Google" id="ProtNLM"/>
    </source>
</evidence>
<keyword evidence="1" id="KW-0472">Membrane</keyword>
<keyword evidence="1" id="KW-0812">Transmembrane</keyword>
<dbReference type="EMBL" id="BAAARA010000008">
    <property type="protein sequence ID" value="GAA2347449.1"/>
    <property type="molecule type" value="Genomic_DNA"/>
</dbReference>
<evidence type="ECO:0000313" key="2">
    <source>
        <dbReference type="EMBL" id="GAA2347449.1"/>
    </source>
</evidence>
<keyword evidence="3" id="KW-1185">Reference proteome</keyword>
<sequence>MGIRRRYLGWVAGWALLVVVLMVVVPLLVRSRLPEPIAVEWSFVGVPKGSSALRDFLFGKVVWWLVVVLVWVGLVWRGVVRGRGVALTGAMLAVFGWALFGSVVLITMANLDAPEFSAASELTGQGWVVLTAVPIAWLGWWLGTRATD</sequence>
<feature type="transmembrane region" description="Helical" evidence="1">
    <location>
        <begin position="126"/>
        <end position="143"/>
    </location>
</feature>
<reference evidence="2 3" key="1">
    <citation type="journal article" date="2019" name="Int. J. Syst. Evol. Microbiol.">
        <title>The Global Catalogue of Microorganisms (GCM) 10K type strain sequencing project: providing services to taxonomists for standard genome sequencing and annotation.</title>
        <authorList>
            <consortium name="The Broad Institute Genomics Platform"/>
            <consortium name="The Broad Institute Genome Sequencing Center for Infectious Disease"/>
            <person name="Wu L."/>
            <person name="Ma J."/>
        </authorList>
    </citation>
    <scope>NUCLEOTIDE SEQUENCE [LARGE SCALE GENOMIC DNA]</scope>
    <source>
        <strain evidence="2 3">JCM 16221</strain>
    </source>
</reference>
<gene>
    <name evidence="2" type="ORF">GCM10009854_25690</name>
</gene>